<dbReference type="Gene3D" id="1.10.490.10">
    <property type="entry name" value="Globins"/>
    <property type="match status" value="1"/>
</dbReference>
<dbReference type="InterPro" id="IPR050532">
    <property type="entry name" value="Globin-like_OT"/>
</dbReference>
<comment type="similarity">
    <text evidence="6">Belongs to the globin family.</text>
</comment>
<keyword evidence="1 6" id="KW-0813">Transport</keyword>
<dbReference type="InterPro" id="IPR012292">
    <property type="entry name" value="Globin/Proto"/>
</dbReference>
<dbReference type="PANTHER" id="PTHR46458">
    <property type="entry name" value="BLR2807 PROTEIN"/>
    <property type="match status" value="1"/>
</dbReference>
<evidence type="ECO:0000256" key="3">
    <source>
        <dbReference type="ARBA" id="ARBA00022621"/>
    </source>
</evidence>
<dbReference type="InterPro" id="IPR000971">
    <property type="entry name" value="Globin"/>
</dbReference>
<evidence type="ECO:0000313" key="8">
    <source>
        <dbReference type="EMBL" id="CAD9254389.1"/>
    </source>
</evidence>
<reference evidence="8" key="1">
    <citation type="submission" date="2021-01" db="EMBL/GenBank/DDBJ databases">
        <authorList>
            <person name="Corre E."/>
            <person name="Pelletier E."/>
            <person name="Niang G."/>
            <person name="Scheremetjew M."/>
            <person name="Finn R."/>
            <person name="Kale V."/>
            <person name="Holt S."/>
            <person name="Cochrane G."/>
            <person name="Meng A."/>
            <person name="Brown T."/>
            <person name="Cohen L."/>
        </authorList>
    </citation>
    <scope>NUCLEOTIDE SEQUENCE</scope>
    <source>
        <strain evidence="8">CCMP2877</strain>
    </source>
</reference>
<dbReference type="PROSITE" id="PS01033">
    <property type="entry name" value="GLOBIN"/>
    <property type="match status" value="1"/>
</dbReference>
<dbReference type="GO" id="GO:0005344">
    <property type="term" value="F:oxygen carrier activity"/>
    <property type="evidence" value="ECO:0007669"/>
    <property type="project" value="UniProtKB-KW"/>
</dbReference>
<keyword evidence="5" id="KW-0408">Iron</keyword>
<protein>
    <recommendedName>
        <fullName evidence="7">Globin domain-containing protein</fullName>
    </recommendedName>
</protein>
<dbReference type="GO" id="GO:0046872">
    <property type="term" value="F:metal ion binding"/>
    <property type="evidence" value="ECO:0007669"/>
    <property type="project" value="UniProtKB-KW"/>
</dbReference>
<dbReference type="EMBL" id="HBGJ01019702">
    <property type="protein sequence ID" value="CAD9254389.1"/>
    <property type="molecule type" value="Transcribed_RNA"/>
</dbReference>
<gene>
    <name evidence="8" type="ORF">PPAR1163_LOCUS12756</name>
</gene>
<proteinExistence type="inferred from homology"/>
<evidence type="ECO:0000256" key="2">
    <source>
        <dbReference type="ARBA" id="ARBA00022617"/>
    </source>
</evidence>
<dbReference type="InterPro" id="IPR009050">
    <property type="entry name" value="Globin-like_sf"/>
</dbReference>
<dbReference type="Pfam" id="PF00042">
    <property type="entry name" value="Globin"/>
    <property type="match status" value="1"/>
</dbReference>
<evidence type="ECO:0000256" key="4">
    <source>
        <dbReference type="ARBA" id="ARBA00022723"/>
    </source>
</evidence>
<keyword evidence="4" id="KW-0479">Metal-binding</keyword>
<feature type="domain" description="Globin" evidence="7">
    <location>
        <begin position="1"/>
        <end position="129"/>
    </location>
</feature>
<keyword evidence="2 6" id="KW-0349">Heme</keyword>
<keyword evidence="3 6" id="KW-0561">Oxygen transport</keyword>
<sequence length="142" mass="15044">MASTSHTHYARYRLRFGKEADIDVANDRESVAPWLRQNQKAATHVTGVIDKVAVAIGMLGDLDNLAPVLLTLGAKHATFGVTEAHFPVVGGAFLRTLEQGLGDVFTPDVKAAYTAMWGVVTSTMLAGAAQFMAQQEAGAASN</sequence>
<dbReference type="AlphaFoldDB" id="A0A7S1XPT0"/>
<accession>A0A7S1XPT0</accession>
<evidence type="ECO:0000259" key="7">
    <source>
        <dbReference type="PROSITE" id="PS01033"/>
    </source>
</evidence>
<name>A0A7S1XPT0_9STRA</name>
<dbReference type="GO" id="GO:0019825">
    <property type="term" value="F:oxygen binding"/>
    <property type="evidence" value="ECO:0007669"/>
    <property type="project" value="InterPro"/>
</dbReference>
<evidence type="ECO:0000256" key="5">
    <source>
        <dbReference type="ARBA" id="ARBA00023004"/>
    </source>
</evidence>
<dbReference type="GO" id="GO:0020037">
    <property type="term" value="F:heme binding"/>
    <property type="evidence" value="ECO:0007669"/>
    <property type="project" value="InterPro"/>
</dbReference>
<evidence type="ECO:0000256" key="6">
    <source>
        <dbReference type="RuleBase" id="RU000356"/>
    </source>
</evidence>
<organism evidence="8">
    <name type="scientific">Phaeomonas parva</name>
    <dbReference type="NCBI Taxonomy" id="124430"/>
    <lineage>
        <taxon>Eukaryota</taxon>
        <taxon>Sar</taxon>
        <taxon>Stramenopiles</taxon>
        <taxon>Ochrophyta</taxon>
        <taxon>Pinguiophyceae</taxon>
        <taxon>Pinguiochrysidales</taxon>
        <taxon>Pinguiochrysidaceae</taxon>
        <taxon>Phaeomonas</taxon>
    </lineage>
</organism>
<dbReference type="PANTHER" id="PTHR46458:SF1">
    <property type="entry name" value="GEO09476P1"/>
    <property type="match status" value="1"/>
</dbReference>
<dbReference type="SUPFAM" id="SSF46458">
    <property type="entry name" value="Globin-like"/>
    <property type="match status" value="1"/>
</dbReference>
<evidence type="ECO:0000256" key="1">
    <source>
        <dbReference type="ARBA" id="ARBA00022448"/>
    </source>
</evidence>